<dbReference type="InterPro" id="IPR000639">
    <property type="entry name" value="Epox_hydrolase-like"/>
</dbReference>
<accession>A0ABQ0G7I6</accession>
<name>A0ABQ0G7I6_9PEZI</name>
<comment type="similarity">
    <text evidence="1">Belongs to the peptidase S33 family.</text>
</comment>
<evidence type="ECO:0000256" key="1">
    <source>
        <dbReference type="ARBA" id="ARBA00010088"/>
    </source>
</evidence>
<evidence type="ECO:0000259" key="3">
    <source>
        <dbReference type="Pfam" id="PF06441"/>
    </source>
</evidence>
<proteinExistence type="inferred from homology"/>
<dbReference type="Pfam" id="PF06441">
    <property type="entry name" value="EHN"/>
    <property type="match status" value="1"/>
</dbReference>
<dbReference type="EMBL" id="BAAFSV010000002">
    <property type="protein sequence ID" value="GAB1313722.1"/>
    <property type="molecule type" value="Genomic_DNA"/>
</dbReference>
<organism evidence="4 5">
    <name type="scientific">Madurella fahalii</name>
    <dbReference type="NCBI Taxonomy" id="1157608"/>
    <lineage>
        <taxon>Eukaryota</taxon>
        <taxon>Fungi</taxon>
        <taxon>Dikarya</taxon>
        <taxon>Ascomycota</taxon>
        <taxon>Pezizomycotina</taxon>
        <taxon>Sordariomycetes</taxon>
        <taxon>Sordariomycetidae</taxon>
        <taxon>Sordariales</taxon>
        <taxon>Sordariales incertae sedis</taxon>
        <taxon>Madurella</taxon>
    </lineage>
</organism>
<dbReference type="GeneID" id="98174675"/>
<comment type="caution">
    <text evidence="4">The sequence shown here is derived from an EMBL/GenBank/DDBJ whole genome shotgun (WGS) entry which is preliminary data.</text>
</comment>
<dbReference type="Proteomes" id="UP001628179">
    <property type="component" value="Unassembled WGS sequence"/>
</dbReference>
<dbReference type="InterPro" id="IPR010497">
    <property type="entry name" value="Epoxide_hydro_N"/>
</dbReference>
<keyword evidence="5" id="KW-1185">Reference proteome</keyword>
<gene>
    <name evidence="4" type="ORF">MFIFM68171_03932</name>
</gene>
<reference evidence="4 5" key="1">
    <citation type="submission" date="2024-09" db="EMBL/GenBank/DDBJ databases">
        <title>Itraconazole resistance in Madurella fahalii resulting from another homologue of gene encoding cytochrome P450 14-alpha sterol demethylase (CYP51).</title>
        <authorList>
            <person name="Yoshioka I."/>
            <person name="Fahal A.H."/>
            <person name="Kaneko S."/>
            <person name="Yaguchi T."/>
        </authorList>
    </citation>
    <scope>NUCLEOTIDE SEQUENCE [LARGE SCALE GENOMIC DNA]</scope>
    <source>
        <strain evidence="4 5">IFM 68171</strain>
    </source>
</reference>
<evidence type="ECO:0000313" key="5">
    <source>
        <dbReference type="Proteomes" id="UP001628179"/>
    </source>
</evidence>
<dbReference type="Gene3D" id="3.40.50.1820">
    <property type="entry name" value="alpha/beta hydrolase"/>
    <property type="match status" value="1"/>
</dbReference>
<feature type="domain" description="Epoxide hydrolase N-terminal" evidence="3">
    <location>
        <begin position="18"/>
        <end position="136"/>
    </location>
</feature>
<keyword evidence="2" id="KW-0378">Hydrolase</keyword>
<dbReference type="PANTHER" id="PTHR21661:SF39">
    <property type="entry name" value="HYDROLASE, PUTATIVE (AFU_ORTHOLOGUE AFUA_3G08960)-RELATED"/>
    <property type="match status" value="1"/>
</dbReference>
<protein>
    <recommendedName>
        <fullName evidence="3">Epoxide hydrolase N-terminal domain-containing protein</fullName>
    </recommendedName>
</protein>
<dbReference type="RefSeq" id="XP_070915453.1">
    <property type="nucleotide sequence ID" value="XM_071059352.1"/>
</dbReference>
<dbReference type="InterPro" id="IPR016292">
    <property type="entry name" value="Epoxide_hydrolase"/>
</dbReference>
<dbReference type="SUPFAM" id="SSF53474">
    <property type="entry name" value="alpha/beta-Hydrolases"/>
    <property type="match status" value="1"/>
</dbReference>
<evidence type="ECO:0000313" key="4">
    <source>
        <dbReference type="EMBL" id="GAB1313722.1"/>
    </source>
</evidence>
<evidence type="ECO:0000256" key="2">
    <source>
        <dbReference type="ARBA" id="ARBA00022801"/>
    </source>
</evidence>
<dbReference type="PRINTS" id="PR00412">
    <property type="entry name" value="EPOXHYDRLASE"/>
</dbReference>
<dbReference type="PANTHER" id="PTHR21661">
    <property type="entry name" value="EPOXIDE HYDROLASE 1-RELATED"/>
    <property type="match status" value="1"/>
</dbReference>
<dbReference type="InterPro" id="IPR029058">
    <property type="entry name" value="AB_hydrolase_fold"/>
</dbReference>
<sequence length="415" mass="45959">MADAGFGVVPLGIPGTPTPFTLHVSQADVNQLSNLVQTAVIGVPSYYNTHNSTDGPDYTFGISRDWLANAADVWVNGFDWRSTETHWNSFPQFTINVTTPSDGQVFDIHFGALFSRNPDAIPIIFSHGWPSSWSDFIPIFELLTAKYTPETLPYHIITPSIPDYGLSTRSHVTETELDFYMAAEALNELMKALGFDAYIAQGGDVGSGLTAALGARHDECKAVHFNNFLLTPSERASVAHLPVTPAENDSLSFAAELFYSGTGYLFEQGTRPGTISMALMTNPLALLAWIGGLYTETAPLPLDIILQQVSWYWYTKSYGRSLWAYRAGWAAVLRDRDTEKLPSPLAITTKPLGYSWFPGEALALARSWVEHWFPNNLVFYKAHESGGHFAALEEPVKFLQDIEEFVAIVKERAVF</sequence>
<dbReference type="PIRSF" id="PIRSF001112">
    <property type="entry name" value="Epoxide_hydrolase"/>
    <property type="match status" value="1"/>
</dbReference>